<evidence type="ECO:0000259" key="2">
    <source>
        <dbReference type="Pfam" id="PF00582"/>
    </source>
</evidence>
<evidence type="ECO:0000256" key="1">
    <source>
        <dbReference type="ARBA" id="ARBA00008791"/>
    </source>
</evidence>
<organism evidence="3 4">
    <name type="scientific">Halpernia humi</name>
    <dbReference type="NCBI Taxonomy" id="493375"/>
    <lineage>
        <taxon>Bacteria</taxon>
        <taxon>Pseudomonadati</taxon>
        <taxon>Bacteroidota</taxon>
        <taxon>Flavobacteriia</taxon>
        <taxon>Flavobacteriales</taxon>
        <taxon>Weeksellaceae</taxon>
        <taxon>Chryseobacterium group</taxon>
        <taxon>Halpernia</taxon>
    </lineage>
</organism>
<dbReference type="PANTHER" id="PTHR46268:SF6">
    <property type="entry name" value="UNIVERSAL STRESS PROTEIN UP12"/>
    <property type="match status" value="1"/>
</dbReference>
<proteinExistence type="inferred from homology"/>
<dbReference type="CDD" id="cd00293">
    <property type="entry name" value="USP-like"/>
    <property type="match status" value="1"/>
</dbReference>
<dbReference type="OrthoDB" id="9788959at2"/>
<dbReference type="RefSeq" id="WP_103914007.1">
    <property type="nucleotide sequence ID" value="NZ_FNUS01000005.1"/>
</dbReference>
<evidence type="ECO:0000313" key="3">
    <source>
        <dbReference type="EMBL" id="SEG38054.1"/>
    </source>
</evidence>
<dbReference type="InterPro" id="IPR006015">
    <property type="entry name" value="Universal_stress_UspA"/>
</dbReference>
<accession>A0A1H5ZPW4</accession>
<gene>
    <name evidence="3" type="ORF">SAMN05421847_2124</name>
</gene>
<dbReference type="Gene3D" id="3.40.50.12370">
    <property type="match status" value="1"/>
</dbReference>
<evidence type="ECO:0000313" key="4">
    <source>
        <dbReference type="Proteomes" id="UP000236738"/>
    </source>
</evidence>
<dbReference type="InterPro" id="IPR006016">
    <property type="entry name" value="UspA"/>
</dbReference>
<dbReference type="PRINTS" id="PR01438">
    <property type="entry name" value="UNVRSLSTRESS"/>
</dbReference>
<dbReference type="PANTHER" id="PTHR46268">
    <property type="entry name" value="STRESS RESPONSE PROTEIN NHAX"/>
    <property type="match status" value="1"/>
</dbReference>
<dbReference type="AlphaFoldDB" id="A0A1H5ZPW4"/>
<feature type="domain" description="UspA" evidence="2">
    <location>
        <begin position="2"/>
        <end position="143"/>
    </location>
</feature>
<dbReference type="EMBL" id="FNUS01000005">
    <property type="protein sequence ID" value="SEG38054.1"/>
    <property type="molecule type" value="Genomic_DNA"/>
</dbReference>
<dbReference type="SUPFAM" id="SSF52402">
    <property type="entry name" value="Adenine nucleotide alpha hydrolases-like"/>
    <property type="match status" value="1"/>
</dbReference>
<dbReference type="Proteomes" id="UP000236738">
    <property type="component" value="Unassembled WGS sequence"/>
</dbReference>
<protein>
    <submittedName>
        <fullName evidence="3">Nucleotide-binding universal stress protein, UspA family</fullName>
    </submittedName>
</protein>
<sequence length="277" mass="31609">MEKILVTTDFSDHSKSGLRFAIQLAAQNDYLLTFLNVHHLQIPSAWDVLSENEYQDEQKRIVHAKLIQFVENIYEAIHLKPKHVQYAVELSPLPESSVLEFAENHNFNYICISARGAGILNKILGTITSNLINQSKVPVIVVPHDYQATEISSILYASDLEDYENEIGKVVAFAKPLQASIELLNFTSLELNQEDVKKLETKIQNTTDYPLTLHVGERKQDHNLIEAIRLAVKKAKPSILVMFTQQNRNWFENIFYAGNAAEYSFHTKVPLVVFRKS</sequence>
<keyword evidence="4" id="KW-1185">Reference proteome</keyword>
<dbReference type="Pfam" id="PF00582">
    <property type="entry name" value="Usp"/>
    <property type="match status" value="1"/>
</dbReference>
<comment type="similarity">
    <text evidence="1">Belongs to the universal stress protein A family.</text>
</comment>
<name>A0A1H5ZPW4_9FLAO</name>
<reference evidence="4" key="1">
    <citation type="submission" date="2016-10" db="EMBL/GenBank/DDBJ databases">
        <authorList>
            <person name="Varghese N."/>
            <person name="Submissions S."/>
        </authorList>
    </citation>
    <scope>NUCLEOTIDE SEQUENCE [LARGE SCALE GENOMIC DNA]</scope>
    <source>
        <strain evidence="4">DSM 21580</strain>
    </source>
</reference>